<evidence type="ECO:0000313" key="12">
    <source>
        <dbReference type="Proteomes" id="UP000626109"/>
    </source>
</evidence>
<evidence type="ECO:0000256" key="5">
    <source>
        <dbReference type="ARBA" id="ARBA00022840"/>
    </source>
</evidence>
<evidence type="ECO:0000256" key="4">
    <source>
        <dbReference type="ARBA" id="ARBA00022806"/>
    </source>
</evidence>
<evidence type="ECO:0000259" key="9">
    <source>
        <dbReference type="PROSITE" id="PS51061"/>
    </source>
</evidence>
<evidence type="ECO:0000313" key="13">
    <source>
        <dbReference type="Proteomes" id="UP000654075"/>
    </source>
</evidence>
<evidence type="ECO:0000256" key="6">
    <source>
        <dbReference type="ARBA" id="ARBA00022884"/>
    </source>
</evidence>
<evidence type="ECO:0000256" key="3">
    <source>
        <dbReference type="ARBA" id="ARBA00022801"/>
    </source>
</evidence>
<sequence length="139" mass="15408">MAKSRKLVAQIVAQADKSAHRRGKGDAKQRDIFARVIAFASSSEQAMSFETSLNSFERRLVHELAEENGLKSESTGEGSSRYVTLSKRESEVLGAFTRVPSNWLELWSCLGLAGSLLVLLAGLQLKFTWSKRLQYGRTA</sequence>
<keyword evidence="7" id="KW-0539">Nucleus</keyword>
<dbReference type="GO" id="GO:0003677">
    <property type="term" value="F:DNA binding"/>
    <property type="evidence" value="ECO:0007669"/>
    <property type="project" value="UniProtKB-ARBA"/>
</dbReference>
<keyword evidence="6" id="KW-0694">RNA-binding</keyword>
<dbReference type="SUPFAM" id="SSF82708">
    <property type="entry name" value="R3H domain"/>
    <property type="match status" value="1"/>
</dbReference>
<feature type="transmembrane region" description="Helical" evidence="8">
    <location>
        <begin position="103"/>
        <end position="123"/>
    </location>
</feature>
<keyword evidence="8" id="KW-0812">Transmembrane</keyword>
<comment type="caution">
    <text evidence="11">The sequence shown here is derived from an EMBL/GenBank/DDBJ whole genome shotgun (WGS) entry which is preliminary data.</text>
</comment>
<dbReference type="OrthoDB" id="29523at2759"/>
<protein>
    <recommendedName>
        <fullName evidence="9">R3H domain-containing protein</fullName>
    </recommendedName>
</protein>
<keyword evidence="8" id="KW-1133">Transmembrane helix</keyword>
<keyword evidence="4" id="KW-0347">Helicase</keyword>
<keyword evidence="8" id="KW-0472">Membrane</keyword>
<dbReference type="GO" id="GO:0003723">
    <property type="term" value="F:RNA binding"/>
    <property type="evidence" value="ECO:0007669"/>
    <property type="project" value="UniProtKB-KW"/>
</dbReference>
<evidence type="ECO:0000256" key="2">
    <source>
        <dbReference type="ARBA" id="ARBA00022741"/>
    </source>
</evidence>
<dbReference type="EMBL" id="CAJNNV010029078">
    <property type="protein sequence ID" value="CAE8626948.1"/>
    <property type="molecule type" value="Genomic_DNA"/>
</dbReference>
<evidence type="ECO:0000256" key="1">
    <source>
        <dbReference type="ARBA" id="ARBA00004123"/>
    </source>
</evidence>
<dbReference type="InterPro" id="IPR001374">
    <property type="entry name" value="R3H_dom"/>
</dbReference>
<evidence type="ECO:0000256" key="8">
    <source>
        <dbReference type="SAM" id="Phobius"/>
    </source>
</evidence>
<dbReference type="PROSITE" id="PS51061">
    <property type="entry name" value="R3H"/>
    <property type="match status" value="1"/>
</dbReference>
<dbReference type="Proteomes" id="UP000626109">
    <property type="component" value="Unassembled WGS sequence"/>
</dbReference>
<dbReference type="Gene3D" id="3.30.1370.50">
    <property type="entry name" value="R3H-like domain"/>
    <property type="match status" value="1"/>
</dbReference>
<dbReference type="EMBL" id="CAJNNW010036747">
    <property type="protein sequence ID" value="CAE8737241.1"/>
    <property type="molecule type" value="Genomic_DNA"/>
</dbReference>
<accession>A0A813LTE4</accession>
<dbReference type="GO" id="GO:0004386">
    <property type="term" value="F:helicase activity"/>
    <property type="evidence" value="ECO:0007669"/>
    <property type="project" value="UniProtKB-KW"/>
</dbReference>
<keyword evidence="5" id="KW-0067">ATP-binding</keyword>
<dbReference type="AlphaFoldDB" id="A0A813LTE4"/>
<reference evidence="11" key="1">
    <citation type="submission" date="2021-02" db="EMBL/GenBank/DDBJ databases">
        <authorList>
            <person name="Dougan E. K."/>
            <person name="Rhodes N."/>
            <person name="Thang M."/>
            <person name="Chan C."/>
        </authorList>
    </citation>
    <scope>NUCLEOTIDE SEQUENCE</scope>
</reference>
<keyword evidence="3" id="KW-0378">Hydrolase</keyword>
<keyword evidence="13" id="KW-1185">Reference proteome</keyword>
<dbReference type="InterPro" id="IPR036867">
    <property type="entry name" value="R3H_dom_sf"/>
</dbReference>
<comment type="subcellular location">
    <subcellularLocation>
        <location evidence="1">Nucleus</location>
    </subcellularLocation>
</comment>
<dbReference type="Proteomes" id="UP000654075">
    <property type="component" value="Unassembled WGS sequence"/>
</dbReference>
<dbReference type="GO" id="GO:0016787">
    <property type="term" value="F:hydrolase activity"/>
    <property type="evidence" value="ECO:0007669"/>
    <property type="project" value="UniProtKB-KW"/>
</dbReference>
<evidence type="ECO:0000313" key="10">
    <source>
        <dbReference type="EMBL" id="CAE8626948.1"/>
    </source>
</evidence>
<dbReference type="GO" id="GO:0005634">
    <property type="term" value="C:nucleus"/>
    <property type="evidence" value="ECO:0007669"/>
    <property type="project" value="UniProtKB-SubCell"/>
</dbReference>
<dbReference type="Pfam" id="PF01424">
    <property type="entry name" value="R3H"/>
    <property type="match status" value="1"/>
</dbReference>
<dbReference type="FunFam" id="3.30.1370.50:FF:000002">
    <property type="entry name" value="Immunoglobulin mu DNA-binding protein 2"/>
    <property type="match status" value="1"/>
</dbReference>
<feature type="domain" description="R3H" evidence="9">
    <location>
        <begin position="26"/>
        <end position="89"/>
    </location>
</feature>
<evidence type="ECO:0000313" key="11">
    <source>
        <dbReference type="EMBL" id="CAE8737241.1"/>
    </source>
</evidence>
<organism evidence="11 12">
    <name type="scientific">Polarella glacialis</name>
    <name type="common">Dinoflagellate</name>
    <dbReference type="NCBI Taxonomy" id="89957"/>
    <lineage>
        <taxon>Eukaryota</taxon>
        <taxon>Sar</taxon>
        <taxon>Alveolata</taxon>
        <taxon>Dinophyceae</taxon>
        <taxon>Suessiales</taxon>
        <taxon>Suessiaceae</taxon>
        <taxon>Polarella</taxon>
    </lineage>
</organism>
<proteinExistence type="predicted"/>
<name>A0A813LTE4_POLGL</name>
<gene>
    <name evidence="10" type="ORF">PGLA1383_LOCUS43822</name>
    <name evidence="11" type="ORF">PGLA2088_LOCUS48676</name>
</gene>
<keyword evidence="2" id="KW-0547">Nucleotide-binding</keyword>
<evidence type="ECO:0000256" key="7">
    <source>
        <dbReference type="ARBA" id="ARBA00023242"/>
    </source>
</evidence>
<dbReference type="GO" id="GO:0005524">
    <property type="term" value="F:ATP binding"/>
    <property type="evidence" value="ECO:0007669"/>
    <property type="project" value="UniProtKB-KW"/>
</dbReference>
<dbReference type="SMART" id="SM00393">
    <property type="entry name" value="R3H"/>
    <property type="match status" value="1"/>
</dbReference>